<dbReference type="Proteomes" id="UP000050349">
    <property type="component" value="Unassembled WGS sequence"/>
</dbReference>
<feature type="region of interest" description="Disordered" evidence="1">
    <location>
        <begin position="66"/>
        <end position="85"/>
    </location>
</feature>
<comment type="caution">
    <text evidence="3">The sequence shown here is derived from an EMBL/GenBank/DDBJ whole genome shotgun (WGS) entry which is preliminary data.</text>
</comment>
<dbReference type="PATRIC" id="fig|294.162.peg.5678"/>
<gene>
    <name evidence="3" type="ORF">AN403_726</name>
</gene>
<reference evidence="3 4" key="1">
    <citation type="submission" date="2015-09" db="EMBL/GenBank/DDBJ databases">
        <authorList>
            <person name="Jackson K.R."/>
            <person name="Lunt B.L."/>
            <person name="Fisher J.N.B."/>
            <person name="Gardner A.V."/>
            <person name="Bailey M.E."/>
            <person name="Deus L.M."/>
            <person name="Earl A.S."/>
            <person name="Gibby P.D."/>
            <person name="Hartmann K.A."/>
            <person name="Liu J.E."/>
            <person name="Manci A.M."/>
            <person name="Nielsen D.A."/>
            <person name="Solomon M.B."/>
            <person name="Breakwell D.P."/>
            <person name="Burnett S.H."/>
            <person name="Grose J.H."/>
        </authorList>
    </citation>
    <scope>NUCLEOTIDE SEQUENCE [LARGE SCALE GENOMIC DNA]</scope>
    <source>
        <strain evidence="3 4">S613</strain>
    </source>
</reference>
<protein>
    <recommendedName>
        <fullName evidence="5">DUF2897 domain-containing protein</fullName>
    </recommendedName>
</protein>
<dbReference type="AlphaFoldDB" id="A0A0P8WKR4"/>
<evidence type="ECO:0000313" key="3">
    <source>
        <dbReference type="EMBL" id="KPU52955.1"/>
    </source>
</evidence>
<evidence type="ECO:0000256" key="2">
    <source>
        <dbReference type="SAM" id="Phobius"/>
    </source>
</evidence>
<keyword evidence="2" id="KW-1133">Transmembrane helix</keyword>
<keyword evidence="2" id="KW-0812">Transmembrane</keyword>
<dbReference type="EMBL" id="LJXB01000092">
    <property type="protein sequence ID" value="KPU52955.1"/>
    <property type="molecule type" value="Genomic_DNA"/>
</dbReference>
<name>A0A0P8WKR4_PSEFL</name>
<evidence type="ECO:0008006" key="5">
    <source>
        <dbReference type="Google" id="ProtNLM"/>
    </source>
</evidence>
<dbReference type="InterPro" id="IPR021550">
    <property type="entry name" value="DUF2897"/>
</dbReference>
<keyword evidence="2" id="KW-0472">Membrane</keyword>
<dbReference type="Pfam" id="PF11446">
    <property type="entry name" value="DUF2897"/>
    <property type="match status" value="1"/>
</dbReference>
<accession>A0A0P8WKR4</accession>
<organism evidence="3 4">
    <name type="scientific">Pseudomonas fluorescens</name>
    <dbReference type="NCBI Taxonomy" id="294"/>
    <lineage>
        <taxon>Bacteria</taxon>
        <taxon>Pseudomonadati</taxon>
        <taxon>Pseudomonadota</taxon>
        <taxon>Gammaproteobacteria</taxon>
        <taxon>Pseudomonadales</taxon>
        <taxon>Pseudomonadaceae</taxon>
        <taxon>Pseudomonas</taxon>
    </lineage>
</organism>
<evidence type="ECO:0000313" key="4">
    <source>
        <dbReference type="Proteomes" id="UP000050349"/>
    </source>
</evidence>
<feature type="transmembrane region" description="Helical" evidence="2">
    <location>
        <begin position="33"/>
        <end position="53"/>
    </location>
</feature>
<proteinExistence type="predicted"/>
<sequence>MEPLRKSIAQSGMHDRLANSVNRRALKESPMPWYAWLILVVAIGSIVGGLMMLRDTANKIELTDEQRKRVAERNAEMDAKEAKDR</sequence>
<evidence type="ECO:0000256" key="1">
    <source>
        <dbReference type="SAM" id="MobiDB-lite"/>
    </source>
</evidence>